<evidence type="ECO:0000256" key="6">
    <source>
        <dbReference type="RuleBase" id="RU363108"/>
    </source>
</evidence>
<dbReference type="FunCoup" id="A0A6I8WBG2">
    <property type="interactions" value="26"/>
</dbReference>
<feature type="transmembrane region" description="Helical" evidence="6">
    <location>
        <begin position="288"/>
        <end position="312"/>
    </location>
</feature>
<evidence type="ECO:0000256" key="1">
    <source>
        <dbReference type="ARBA" id="ARBA00004651"/>
    </source>
</evidence>
<keyword evidence="5 6" id="KW-0472">Membrane</keyword>
<dbReference type="GO" id="GO:0050909">
    <property type="term" value="P:sensory perception of taste"/>
    <property type="evidence" value="ECO:0007669"/>
    <property type="project" value="InterPro"/>
</dbReference>
<feature type="transmembrane region" description="Helical" evidence="6">
    <location>
        <begin position="144"/>
        <end position="165"/>
    </location>
</feature>
<dbReference type="GO" id="GO:0007165">
    <property type="term" value="P:signal transduction"/>
    <property type="evidence" value="ECO:0007669"/>
    <property type="project" value="UniProtKB-KW"/>
</dbReference>
<keyword evidence="2 6" id="KW-1003">Cell membrane</keyword>
<gene>
    <name evidence="8" type="primary">Gr2a</name>
</gene>
<evidence type="ECO:0000313" key="8">
    <source>
        <dbReference type="RefSeq" id="XP_033240746.1"/>
    </source>
</evidence>
<keyword evidence="6" id="KW-0807">Transducer</keyword>
<keyword evidence="3 6" id="KW-0812">Transmembrane</keyword>
<dbReference type="Pfam" id="PF08395">
    <property type="entry name" value="7tm_7"/>
    <property type="match status" value="1"/>
</dbReference>
<keyword evidence="4 6" id="KW-1133">Transmembrane helix</keyword>
<accession>A0A6I8WBG2</accession>
<evidence type="ECO:0000256" key="3">
    <source>
        <dbReference type="ARBA" id="ARBA00022692"/>
    </source>
</evidence>
<protein>
    <recommendedName>
        <fullName evidence="6">Gustatory receptor</fullName>
    </recommendedName>
</protein>
<proteinExistence type="inferred from homology"/>
<comment type="caution">
    <text evidence="6">Lacks conserved residue(s) required for the propagation of feature annotation.</text>
</comment>
<name>A0A6I8WBG2_DROPS</name>
<dbReference type="InParanoid" id="A0A6I8WBG2"/>
<evidence type="ECO:0000313" key="7">
    <source>
        <dbReference type="Proteomes" id="UP000001819"/>
    </source>
</evidence>
<keyword evidence="6 8" id="KW-0675">Receptor</keyword>
<evidence type="ECO:0000256" key="2">
    <source>
        <dbReference type="ARBA" id="ARBA00022475"/>
    </source>
</evidence>
<dbReference type="InterPro" id="IPR013604">
    <property type="entry name" value="7TM_chemorcpt"/>
</dbReference>
<comment type="similarity">
    <text evidence="6">Belongs to the insect chemoreceptor superfamily. Gustatory receptor (GR) family.</text>
</comment>
<evidence type="ECO:0000256" key="4">
    <source>
        <dbReference type="ARBA" id="ARBA00022989"/>
    </source>
</evidence>
<sequence>MDTLRALGPMHRVCQVCNLWQWRLDKESGLLHRSHWLELYGWTVLVAAGGYTAYGLFQESSGSEDSEDIGDAETTISSIGHTVDFIQLVGIRVAHMAALLEALWQRQAQCDFYAELAEIDRQLARDLQMNVDSRQLRRRTTRRAMWMLCGYAASQTLILVAKLLAPRHQFPIYWIQYLLPMFVCGLRYFQIFSAVHIVAQRLELLLDALQTLQLHDSEAEAEAPEASMERLVPVRQLYQKVWILVALLNRSHGLSILLLVGNDFLAITSNCYWIFLNFRQSAASPYDILQIIASAVWSAPHLGNVLVISLICDRAAQCVSRQSRGESPFSTLSLSGYPLGPEPAPGQRGFDERVAQCPDHPVLATAPPPAPIFQRRRIFQRRQYAPLYDCGRDNHIPDYPDTVPHERVHDVQRIERRLKTRWQLFDAQTPFWKYTI</sequence>
<reference evidence="8" key="1">
    <citation type="submission" date="2025-08" db="UniProtKB">
        <authorList>
            <consortium name="RefSeq"/>
        </authorList>
    </citation>
    <scope>IDENTIFICATION</scope>
    <source>
        <strain evidence="8">MV-25-SWS-2005</strain>
        <tissue evidence="8">Whole body</tissue>
    </source>
</reference>
<dbReference type="Proteomes" id="UP000001819">
    <property type="component" value="Chromosome X"/>
</dbReference>
<dbReference type="RefSeq" id="XP_033240746.1">
    <property type="nucleotide sequence ID" value="XM_033384855.1"/>
</dbReference>
<organism evidence="7 8">
    <name type="scientific">Drosophila pseudoobscura pseudoobscura</name>
    <name type="common">Fruit fly</name>
    <dbReference type="NCBI Taxonomy" id="46245"/>
    <lineage>
        <taxon>Eukaryota</taxon>
        <taxon>Metazoa</taxon>
        <taxon>Ecdysozoa</taxon>
        <taxon>Arthropoda</taxon>
        <taxon>Hexapoda</taxon>
        <taxon>Insecta</taxon>
        <taxon>Pterygota</taxon>
        <taxon>Neoptera</taxon>
        <taxon>Endopterygota</taxon>
        <taxon>Diptera</taxon>
        <taxon>Brachycera</taxon>
        <taxon>Muscomorpha</taxon>
        <taxon>Ephydroidea</taxon>
        <taxon>Drosophilidae</taxon>
        <taxon>Drosophila</taxon>
        <taxon>Sophophora</taxon>
    </lineage>
</organism>
<dbReference type="GO" id="GO:0005886">
    <property type="term" value="C:plasma membrane"/>
    <property type="evidence" value="ECO:0007669"/>
    <property type="project" value="UniProtKB-SubCell"/>
</dbReference>
<feature type="transmembrane region" description="Helical" evidence="6">
    <location>
        <begin position="256"/>
        <end position="276"/>
    </location>
</feature>
<evidence type="ECO:0000256" key="5">
    <source>
        <dbReference type="ARBA" id="ARBA00023136"/>
    </source>
</evidence>
<dbReference type="AlphaFoldDB" id="A0A6I8WBG2"/>
<keyword evidence="7" id="KW-1185">Reference proteome</keyword>
<feature type="transmembrane region" description="Helical" evidence="6">
    <location>
        <begin position="177"/>
        <end position="199"/>
    </location>
</feature>
<comment type="subcellular location">
    <subcellularLocation>
        <location evidence="1 6">Cell membrane</location>
        <topology evidence="1 6">Multi-pass membrane protein</topology>
    </subcellularLocation>
</comment>
<comment type="function">
    <text evidence="6">Gustatory receptor which mediates acceptance or avoidance behavior, depending on its substrates.</text>
</comment>